<sequence length="389" mass="44970">MKILILFVAIIFSGSIHKKNKNLNRSDLQQFKTNKNHLIKQEKARILEFKQKNKEKTKLTFQIKEKETKFNKMEILLSKSMKQYEKSKQQKIKSSGAQCSEENKDFDISDNLKVFEQINKVQIEISKLLFELIVIFSSKKSLTKRLAFLADGFNDRNELLFNLNEEETGILNEVYKRFDEIKKEALDDEYKFKIYYEKFKRTILNCETIGEMNISKEKTTDANKYYKKDSKSIRIKNTDLTYDLNGVDDIMNESPSILTHSSDFYYSVETTNSPKKKSPCNSQAIISPSTPSIKNSLNLNSKNSLNYKELEQDIKDKAPQALPISAKSISPKNILPTKNITAGKALITLSDPSKNVDRFETVFNHSYEVGAKKEYIANLKLKKAQKKKL</sequence>
<keyword evidence="1" id="KW-0732">Signal</keyword>
<dbReference type="AlphaFoldDB" id="A0A4Q9KTA4"/>
<gene>
    <name evidence="2" type="ORF">CWI39_2754p0010</name>
</gene>
<dbReference type="VEuPathDB" id="MicrosporidiaDB:CWI36_0464p0040"/>
<comment type="caution">
    <text evidence="2">The sequence shown here is derived from an EMBL/GenBank/DDBJ whole genome shotgun (WGS) entry which is preliminary data.</text>
</comment>
<feature type="chain" id="PRO_5020609994" evidence="1">
    <location>
        <begin position="19"/>
        <end position="389"/>
    </location>
</feature>
<evidence type="ECO:0000256" key="1">
    <source>
        <dbReference type="SAM" id="SignalP"/>
    </source>
</evidence>
<evidence type="ECO:0000313" key="3">
    <source>
        <dbReference type="Proteomes" id="UP000293045"/>
    </source>
</evidence>
<dbReference type="EMBL" id="PIXR01002754">
    <property type="protein sequence ID" value="TBT97784.1"/>
    <property type="molecule type" value="Genomic_DNA"/>
</dbReference>
<accession>A0A4Q9KTA4</accession>
<dbReference type="VEuPathDB" id="MicrosporidiaDB:CWI39_2754p0010"/>
<proteinExistence type="predicted"/>
<name>A0A4Q9KTA4_9MICR</name>
<organism evidence="2 3">
    <name type="scientific">Hamiltosporidium magnivora</name>
    <dbReference type="NCBI Taxonomy" id="148818"/>
    <lineage>
        <taxon>Eukaryota</taxon>
        <taxon>Fungi</taxon>
        <taxon>Fungi incertae sedis</taxon>
        <taxon>Microsporidia</taxon>
        <taxon>Dubosqiidae</taxon>
        <taxon>Hamiltosporidium</taxon>
    </lineage>
</organism>
<protein>
    <submittedName>
        <fullName evidence="2">Uncharacterized protein</fullName>
    </submittedName>
</protein>
<evidence type="ECO:0000313" key="2">
    <source>
        <dbReference type="EMBL" id="TBT97784.1"/>
    </source>
</evidence>
<dbReference type="Proteomes" id="UP000293045">
    <property type="component" value="Unassembled WGS sequence"/>
</dbReference>
<reference evidence="2 3" key="1">
    <citation type="submission" date="2017-12" db="EMBL/GenBank/DDBJ databases">
        <authorList>
            <person name="Pombert J.-F."/>
            <person name="Haag K.L."/>
            <person name="Ebert D."/>
        </authorList>
    </citation>
    <scope>NUCLEOTIDE SEQUENCE [LARGE SCALE GENOMIC DNA]</scope>
    <source>
        <strain evidence="2">IL-BN-2</strain>
    </source>
</reference>
<feature type="signal peptide" evidence="1">
    <location>
        <begin position="1"/>
        <end position="18"/>
    </location>
</feature>